<dbReference type="InterPro" id="IPR020084">
    <property type="entry name" value="NUDIX_hydrolase_CS"/>
</dbReference>
<dbReference type="GO" id="GO:0016787">
    <property type="term" value="F:hydrolase activity"/>
    <property type="evidence" value="ECO:0007669"/>
    <property type="project" value="UniProtKB-KW"/>
</dbReference>
<evidence type="ECO:0000256" key="1">
    <source>
        <dbReference type="ARBA" id="ARBA00022801"/>
    </source>
</evidence>
<dbReference type="Gene3D" id="3.90.79.10">
    <property type="entry name" value="Nucleoside Triphosphate Pyrophosphohydrolase"/>
    <property type="match status" value="1"/>
</dbReference>
<dbReference type="PROSITE" id="PS51462">
    <property type="entry name" value="NUDIX"/>
    <property type="match status" value="1"/>
</dbReference>
<accession>A0A8J3IKH7</accession>
<keyword evidence="4" id="KW-1185">Reference proteome</keyword>
<dbReference type="RefSeq" id="WP_220206804.1">
    <property type="nucleotide sequence ID" value="NZ_BNJK01000001.1"/>
</dbReference>
<dbReference type="InterPro" id="IPR015797">
    <property type="entry name" value="NUDIX_hydrolase-like_dom_sf"/>
</dbReference>
<proteinExistence type="predicted"/>
<dbReference type="InterPro" id="IPR000086">
    <property type="entry name" value="NUDIX_hydrolase_dom"/>
</dbReference>
<dbReference type="EMBL" id="BNJK01000001">
    <property type="protein sequence ID" value="GHO96161.1"/>
    <property type="molecule type" value="Genomic_DNA"/>
</dbReference>
<evidence type="ECO:0000313" key="3">
    <source>
        <dbReference type="EMBL" id="GHO96161.1"/>
    </source>
</evidence>
<name>A0A8J3IKH7_9CHLR</name>
<organism evidence="3 4">
    <name type="scientific">Reticulibacter mediterranei</name>
    <dbReference type="NCBI Taxonomy" id="2778369"/>
    <lineage>
        <taxon>Bacteria</taxon>
        <taxon>Bacillati</taxon>
        <taxon>Chloroflexota</taxon>
        <taxon>Ktedonobacteria</taxon>
        <taxon>Ktedonobacterales</taxon>
        <taxon>Reticulibacteraceae</taxon>
        <taxon>Reticulibacter</taxon>
    </lineage>
</organism>
<feature type="domain" description="Nudix hydrolase" evidence="2">
    <location>
        <begin position="42"/>
        <end position="176"/>
    </location>
</feature>
<dbReference type="Pfam" id="PF00293">
    <property type="entry name" value="NUDIX"/>
    <property type="match status" value="1"/>
</dbReference>
<reference evidence="3" key="1">
    <citation type="submission" date="2020-10" db="EMBL/GenBank/DDBJ databases">
        <title>Taxonomic study of unclassified bacteria belonging to the class Ktedonobacteria.</title>
        <authorList>
            <person name="Yabe S."/>
            <person name="Wang C.M."/>
            <person name="Zheng Y."/>
            <person name="Sakai Y."/>
            <person name="Cavaletti L."/>
            <person name="Monciardini P."/>
            <person name="Donadio S."/>
        </authorList>
    </citation>
    <scope>NUCLEOTIDE SEQUENCE</scope>
    <source>
        <strain evidence="3">ID150040</strain>
    </source>
</reference>
<protein>
    <recommendedName>
        <fullName evidence="2">Nudix hydrolase domain-containing protein</fullName>
    </recommendedName>
</protein>
<gene>
    <name evidence="3" type="ORF">KSF_062090</name>
</gene>
<evidence type="ECO:0000259" key="2">
    <source>
        <dbReference type="PROSITE" id="PS51462"/>
    </source>
</evidence>
<comment type="caution">
    <text evidence="3">The sequence shown here is derived from an EMBL/GenBank/DDBJ whole genome shotgun (WGS) entry which is preliminary data.</text>
</comment>
<dbReference type="AlphaFoldDB" id="A0A8J3IKH7"/>
<dbReference type="Proteomes" id="UP000597444">
    <property type="component" value="Unassembled WGS sequence"/>
</dbReference>
<keyword evidence="1" id="KW-0378">Hydrolase</keyword>
<dbReference type="PROSITE" id="PS00893">
    <property type="entry name" value="NUDIX_BOX"/>
    <property type="match status" value="1"/>
</dbReference>
<evidence type="ECO:0000313" key="4">
    <source>
        <dbReference type="Proteomes" id="UP000597444"/>
    </source>
</evidence>
<dbReference type="SUPFAM" id="SSF55811">
    <property type="entry name" value="Nudix"/>
    <property type="match status" value="1"/>
</dbReference>
<sequence>MTDLASFLAQQLPLTEDTVTWQSIHMQFHVTSYLSRELPPLDYITSVRGVILREDQVLAVRDPESIHILPGGRREKGETLLQTLERELLEETGWTIHPPYLLGFLHFHHLTPKPANYLYPYADFLQLVYTARANIYITGARRTDDYELDAFPHPIADIAALHLTAGELAYLAAAQAIYSA</sequence>